<protein>
    <submittedName>
        <fullName evidence="2">Glycosyltransferase family 2 protein</fullName>
    </submittedName>
</protein>
<evidence type="ECO:0000313" key="2">
    <source>
        <dbReference type="EMBL" id="MDA3614205.1"/>
    </source>
</evidence>
<dbReference type="RefSeq" id="WP_407030528.1">
    <property type="nucleotide sequence ID" value="NZ_JAQGEF010000004.1"/>
</dbReference>
<sequence length="248" mass="28106">MKISVITTSFNSAGTIRDTLDSVAMQTYPDIEHIIIDNQSTDDTLAIVAAYPHIAKVVSEKDNGIYYGMNKGLELATGDIVCFLNSDDWYAHKNVLQTVAEAFLKLGTDVVYGDLQYVDKIKTGKIKRTWRSGKFNPKKMFYGWMPPHPAFFALKKVYDKTGGYNTGFRSAADYEIMLRILILHQFSAGYVPDILVKMRAGGYSNATINNRVKANNEDARAWAVNGLKPHFLFRYLKPLRKIPQFIFR</sequence>
<evidence type="ECO:0000313" key="3">
    <source>
        <dbReference type="Proteomes" id="UP001210231"/>
    </source>
</evidence>
<dbReference type="InterPro" id="IPR029044">
    <property type="entry name" value="Nucleotide-diphossugar_trans"/>
</dbReference>
<dbReference type="InterPro" id="IPR001173">
    <property type="entry name" value="Glyco_trans_2-like"/>
</dbReference>
<dbReference type="Gene3D" id="3.90.550.10">
    <property type="entry name" value="Spore Coat Polysaccharide Biosynthesis Protein SpsA, Chain A"/>
    <property type="match status" value="1"/>
</dbReference>
<gene>
    <name evidence="2" type="ORF">O3P16_05260</name>
</gene>
<name>A0ABT4UHE4_9BACT</name>
<accession>A0ABT4UHE4</accession>
<organism evidence="2 3">
    <name type="scientific">Polluticaenibacter yanchengensis</name>
    <dbReference type="NCBI Taxonomy" id="3014562"/>
    <lineage>
        <taxon>Bacteria</taxon>
        <taxon>Pseudomonadati</taxon>
        <taxon>Bacteroidota</taxon>
        <taxon>Chitinophagia</taxon>
        <taxon>Chitinophagales</taxon>
        <taxon>Chitinophagaceae</taxon>
        <taxon>Polluticaenibacter</taxon>
    </lineage>
</organism>
<dbReference type="PANTHER" id="PTHR22916">
    <property type="entry name" value="GLYCOSYLTRANSFERASE"/>
    <property type="match status" value="1"/>
</dbReference>
<dbReference type="PANTHER" id="PTHR22916:SF3">
    <property type="entry name" value="UDP-GLCNAC:BETAGAL BETA-1,3-N-ACETYLGLUCOSAMINYLTRANSFERASE-LIKE PROTEIN 1"/>
    <property type="match status" value="1"/>
</dbReference>
<dbReference type="CDD" id="cd06433">
    <property type="entry name" value="GT_2_WfgS_like"/>
    <property type="match status" value="1"/>
</dbReference>
<dbReference type="SUPFAM" id="SSF53448">
    <property type="entry name" value="Nucleotide-diphospho-sugar transferases"/>
    <property type="match status" value="1"/>
</dbReference>
<dbReference type="EMBL" id="JAQGEF010000004">
    <property type="protein sequence ID" value="MDA3614205.1"/>
    <property type="molecule type" value="Genomic_DNA"/>
</dbReference>
<feature type="domain" description="Glycosyltransferase 2-like" evidence="1">
    <location>
        <begin position="4"/>
        <end position="140"/>
    </location>
</feature>
<keyword evidence="3" id="KW-1185">Reference proteome</keyword>
<reference evidence="2 3" key="1">
    <citation type="submission" date="2022-12" db="EMBL/GenBank/DDBJ databases">
        <title>Chitinophagaceae gen. sp. nov., a new member of the family Chitinophagaceae, isolated from soil in a chemical factory.</title>
        <authorList>
            <person name="Ke Z."/>
        </authorList>
    </citation>
    <scope>NUCLEOTIDE SEQUENCE [LARGE SCALE GENOMIC DNA]</scope>
    <source>
        <strain evidence="2 3">LY-5</strain>
    </source>
</reference>
<proteinExistence type="predicted"/>
<comment type="caution">
    <text evidence="2">The sequence shown here is derived from an EMBL/GenBank/DDBJ whole genome shotgun (WGS) entry which is preliminary data.</text>
</comment>
<evidence type="ECO:0000259" key="1">
    <source>
        <dbReference type="Pfam" id="PF00535"/>
    </source>
</evidence>
<dbReference type="Proteomes" id="UP001210231">
    <property type="component" value="Unassembled WGS sequence"/>
</dbReference>
<dbReference type="Pfam" id="PF00535">
    <property type="entry name" value="Glycos_transf_2"/>
    <property type="match status" value="1"/>
</dbReference>